<keyword evidence="7" id="KW-0732">Signal</keyword>
<name>A0A9N8VA72_FUNMO</name>
<evidence type="ECO:0000313" key="9">
    <source>
        <dbReference type="EMBL" id="CAG8443958.1"/>
    </source>
</evidence>
<dbReference type="PROSITE" id="PS51352">
    <property type="entry name" value="THIOREDOXIN_2"/>
    <property type="match status" value="2"/>
</dbReference>
<dbReference type="InterPro" id="IPR017937">
    <property type="entry name" value="Thioredoxin_CS"/>
</dbReference>
<dbReference type="InterPro" id="IPR052250">
    <property type="entry name" value="PDI_TMX3"/>
</dbReference>
<dbReference type="EMBL" id="CAJVPP010000112">
    <property type="protein sequence ID" value="CAG8443958.1"/>
    <property type="molecule type" value="Genomic_DNA"/>
</dbReference>
<keyword evidence="4 6" id="KW-0472">Membrane</keyword>
<feature type="domain" description="Thioredoxin" evidence="8">
    <location>
        <begin position="125"/>
        <end position="260"/>
    </location>
</feature>
<comment type="caution">
    <text evidence="9">The sequence shown here is derived from an EMBL/GenBank/DDBJ whole genome shotgun (WGS) entry which is preliminary data.</text>
</comment>
<evidence type="ECO:0000256" key="3">
    <source>
        <dbReference type="ARBA" id="ARBA00022989"/>
    </source>
</evidence>
<dbReference type="PROSITE" id="PS00194">
    <property type="entry name" value="THIOREDOXIN_1"/>
    <property type="match status" value="1"/>
</dbReference>
<evidence type="ECO:0000259" key="8">
    <source>
        <dbReference type="PROSITE" id="PS51352"/>
    </source>
</evidence>
<evidence type="ECO:0000256" key="2">
    <source>
        <dbReference type="ARBA" id="ARBA00022692"/>
    </source>
</evidence>
<gene>
    <name evidence="9" type="ORF">FMOSSE_LOCUS1030</name>
</gene>
<reference evidence="9" key="1">
    <citation type="submission" date="2021-06" db="EMBL/GenBank/DDBJ databases">
        <authorList>
            <person name="Kallberg Y."/>
            <person name="Tangrot J."/>
            <person name="Rosling A."/>
        </authorList>
    </citation>
    <scope>NUCLEOTIDE SEQUENCE</scope>
    <source>
        <strain evidence="9">87-6 pot B 2015</strain>
    </source>
</reference>
<proteinExistence type="predicted"/>
<evidence type="ECO:0000256" key="1">
    <source>
        <dbReference type="ARBA" id="ARBA00004389"/>
    </source>
</evidence>
<evidence type="ECO:0000313" key="10">
    <source>
        <dbReference type="Proteomes" id="UP000789375"/>
    </source>
</evidence>
<dbReference type="AlphaFoldDB" id="A0A9N8VA72"/>
<keyword evidence="10" id="KW-1185">Reference proteome</keyword>
<feature type="signal peptide" evidence="7">
    <location>
        <begin position="1"/>
        <end position="20"/>
    </location>
</feature>
<evidence type="ECO:0000256" key="5">
    <source>
        <dbReference type="ARBA" id="ARBA00045246"/>
    </source>
</evidence>
<dbReference type="Proteomes" id="UP000789375">
    <property type="component" value="Unassembled WGS sequence"/>
</dbReference>
<protein>
    <submittedName>
        <fullName evidence="9">145_t:CDS:1</fullName>
    </submittedName>
</protein>
<dbReference type="Pfam" id="PF00085">
    <property type="entry name" value="Thioredoxin"/>
    <property type="match status" value="2"/>
</dbReference>
<feature type="domain" description="Thioredoxin" evidence="8">
    <location>
        <begin position="1"/>
        <end position="123"/>
    </location>
</feature>
<evidence type="ECO:0000256" key="7">
    <source>
        <dbReference type="SAM" id="SignalP"/>
    </source>
</evidence>
<evidence type="ECO:0000256" key="6">
    <source>
        <dbReference type="SAM" id="Phobius"/>
    </source>
</evidence>
<feature type="chain" id="PRO_5040124559" evidence="7">
    <location>
        <begin position="21"/>
        <end position="556"/>
    </location>
</feature>
<organism evidence="9 10">
    <name type="scientific">Funneliformis mosseae</name>
    <name type="common">Endomycorrhizal fungus</name>
    <name type="synonym">Glomus mosseae</name>
    <dbReference type="NCBI Taxonomy" id="27381"/>
    <lineage>
        <taxon>Eukaryota</taxon>
        <taxon>Fungi</taxon>
        <taxon>Fungi incertae sedis</taxon>
        <taxon>Mucoromycota</taxon>
        <taxon>Glomeromycotina</taxon>
        <taxon>Glomeromycetes</taxon>
        <taxon>Glomerales</taxon>
        <taxon>Glomeraceae</taxon>
        <taxon>Funneliformis</taxon>
    </lineage>
</organism>
<dbReference type="Pfam" id="PF13848">
    <property type="entry name" value="Thioredoxin_6"/>
    <property type="match status" value="1"/>
</dbReference>
<comment type="subcellular location">
    <subcellularLocation>
        <location evidence="1">Endoplasmic reticulum membrane</location>
        <topology evidence="1">Single-pass membrane protein</topology>
    </subcellularLocation>
</comment>
<dbReference type="PANTHER" id="PTHR46426">
    <property type="entry name" value="PROTEIN DISULFIDE-ISOMERASE TMX3"/>
    <property type="match status" value="1"/>
</dbReference>
<dbReference type="PANTHER" id="PTHR46426:SF1">
    <property type="entry name" value="PROTEIN DISULFIDE-ISOMERASE TMX3"/>
    <property type="match status" value="1"/>
</dbReference>
<keyword evidence="3 6" id="KW-1133">Transmembrane helix</keyword>
<evidence type="ECO:0000256" key="4">
    <source>
        <dbReference type="ARBA" id="ARBA00023136"/>
    </source>
</evidence>
<feature type="transmembrane region" description="Helical" evidence="6">
    <location>
        <begin position="522"/>
        <end position="540"/>
    </location>
</feature>
<comment type="function">
    <text evidence="5">Probable disulfide isomerase, which participates in the folding of proteins containing disulfide bonds. May act as a dithiol oxidase. Acts as a regulator of endoplasmic reticulum-mitochondria contact sites via its ability to regulate redox signals.</text>
</comment>
<dbReference type="GO" id="GO:0005789">
    <property type="term" value="C:endoplasmic reticulum membrane"/>
    <property type="evidence" value="ECO:0007669"/>
    <property type="project" value="UniProtKB-SubCell"/>
</dbReference>
<dbReference type="InterPro" id="IPR013766">
    <property type="entry name" value="Thioredoxin_domain"/>
</dbReference>
<keyword evidence="2 6" id="KW-0812">Transmembrane</keyword>
<dbReference type="Gene3D" id="3.40.30.10">
    <property type="entry name" value="Glutaredoxin"/>
    <property type="match status" value="3"/>
</dbReference>
<sequence length="556" mass="63688">MNISILFVTILVVTITGAIGSEVIPLDTNNFESSIKEETWFVKFFVPWCHHCQDLAPIWSKVADDNRNYIKSKKFHMAEVDCTLYGDICEKNDVHSYPKLHLFSKGKRVDSYDDGDKRDYDSLTKYVKSKADEYYIPSTVNDNVSDEEPAKVNPFGTVVLLTAKNFDQLTSSGIWFIKFFAPWCGHCQKLAPVWEELGRELQYKVNVGKVDCTVDSGLCGRFKVQGYPTLKLLQNPDDIIEYKGSRQLNTLRDFAEKASRAHVLEISIKDLDRIKKLDDVLFIYLYDDKTPLSILKMIRGLSRSFFSVKFYSSKDSNLTAQLKVDKLPALIVLKDELQTNYPYTSIESFANRENLKGWIQSEKYPLVPAMDSENYEDILGGDRLVVLGVLRPFEGTQFIKAKKNLKNTAKLYYQQIKEEGGTEDGRRVIFAWLDGTRWSDYIYGVYGLQKSDLPTVLIADPVSNEYFDTTRLGVKLTLSNPEQLLESIHNAKKGYLVGKSTLGFDIFSFGVYIQQSIFNHPFTSLTVLVLIIGSIYRYCIVLKTRNVRDYEYGKFE</sequence>
<accession>A0A9N8VA72</accession>
<dbReference type="InterPro" id="IPR036249">
    <property type="entry name" value="Thioredoxin-like_sf"/>
</dbReference>
<dbReference type="SUPFAM" id="SSF52833">
    <property type="entry name" value="Thioredoxin-like"/>
    <property type="match status" value="3"/>
</dbReference>